<evidence type="ECO:0000259" key="10">
    <source>
        <dbReference type="PROSITE" id="PS51698"/>
    </source>
</evidence>
<evidence type="ECO:0000313" key="12">
    <source>
        <dbReference type="Proteomes" id="UP001303046"/>
    </source>
</evidence>
<organism evidence="11 12">
    <name type="scientific">Necator americanus</name>
    <name type="common">Human hookworm</name>
    <dbReference type="NCBI Taxonomy" id="51031"/>
    <lineage>
        <taxon>Eukaryota</taxon>
        <taxon>Metazoa</taxon>
        <taxon>Ecdysozoa</taxon>
        <taxon>Nematoda</taxon>
        <taxon>Chromadorea</taxon>
        <taxon>Rhabditida</taxon>
        <taxon>Rhabditina</taxon>
        <taxon>Rhabditomorpha</taxon>
        <taxon>Strongyloidea</taxon>
        <taxon>Ancylostomatidae</taxon>
        <taxon>Bunostominae</taxon>
        <taxon>Necator</taxon>
    </lineage>
</organism>
<accession>A0ABR1C4T5</accession>
<keyword evidence="12" id="KW-1185">Reference proteome</keyword>
<evidence type="ECO:0000256" key="5">
    <source>
        <dbReference type="ARBA" id="ARBA00022490"/>
    </source>
</evidence>
<evidence type="ECO:0000256" key="9">
    <source>
        <dbReference type="SAM" id="MobiDB-lite"/>
    </source>
</evidence>
<dbReference type="InterPro" id="IPR013083">
    <property type="entry name" value="Znf_RING/FYVE/PHD"/>
</dbReference>
<evidence type="ECO:0000256" key="3">
    <source>
        <dbReference type="ARBA" id="ARBA00004906"/>
    </source>
</evidence>
<keyword evidence="7" id="KW-0833">Ubl conjugation pathway</keyword>
<evidence type="ECO:0000313" key="11">
    <source>
        <dbReference type="EMBL" id="KAK6733543.1"/>
    </source>
</evidence>
<dbReference type="InterPro" id="IPR019474">
    <property type="entry name" value="Ub_conjug_fac_E4_core"/>
</dbReference>
<sequence>MNSDIFRLRRGSATRRSPVGRSMSGNENTEAMEIDELRLKNNSFGIIDAQDAEAAQFKSERVRSLVLRVLGVGENLAPEFALQTALVSECGTRLAETDLLDPEAYRSSIHDLIFLLVSSIASTSDVAMEVDAEDSLGSILVVPELDKIQSTKESMALHYLMSTYSRLNSESRNEFFQDYEKQMCLDLRELVLSNVVILLRGYCEPFMSGKLARSSLVRLLYSNLVSNVFLSDIIAHCTNTELSDENALSEVFNPILSQQRDSMVFQHMMKNRDDCVHLLFRAVIQLLSIRIDGKRPICDLMINRPDFLPELVTGVTGREIAHLSYLGPFIGYGIPCDEFVTPIASKFFGENETPKAEALNMMYESYRRRFETTRSLMHQIVHQLVANPSSRSRCLDYFSTVIKHNEKRAQMRADFATLASHTFVVNLMCVLFELSSKIDLSKVNPMYPFQSNSRVDIVEKTRLKMDLQGAKEFAEKCPTGADDKFTTECFFLTMQCENICLQPGVNRLRSLRRHIADIRDQIRELQEQLSRVPDGMFAEHEKNRINQKIKHRAEQKLSFTHTAMCYECMLSDPSFISLALDFSSKQLQLLLNAITPNFRYESELPAAAPALFAAYPEFYLEDVLDLVTFALKQTAPLLVGRNNEWPNHLLVFICCTHYFNNPFLAAKVVEVVMMLTPAVMPAAQNLWYQVINSPMAMEKLFPSLVKFYSDAEAGTDFYEKFSIRRNIQVIFQCLWNETYYRSIMIQLARACGPEFIRFINMVINDATFLLDESLAALKKIHDVELLMSNKDEWAALGREEQQQKEGILEDAKRQVRSWLIYAKDTLELLGYLTRDAPQPFAQNVLGDRLASMLNHNIAQLCGRKCMELKVRDAAERFQWEPRKLVGQVVDVYLNLAAFSDTFAEFIAHDERSYTPQMMNDVIRRLVSNNIVPISQIERFRALAEKVETLYNNKAAQEMELEDAPEEFKDPVMATLMEDPVRLPSGHIMDRKHIMRHLLSSQTNPFNRAPLTEDELEPVPELRQRIRDWVKEKLGK</sequence>
<dbReference type="PANTHER" id="PTHR13931">
    <property type="entry name" value="UBIQUITINATION FACTOR E4"/>
    <property type="match status" value="1"/>
</dbReference>
<dbReference type="SMART" id="SM00504">
    <property type="entry name" value="Ubox"/>
    <property type="match status" value="1"/>
</dbReference>
<dbReference type="Proteomes" id="UP001303046">
    <property type="component" value="Unassembled WGS sequence"/>
</dbReference>
<evidence type="ECO:0000256" key="2">
    <source>
        <dbReference type="ARBA" id="ARBA00004496"/>
    </source>
</evidence>
<dbReference type="SUPFAM" id="SSF57850">
    <property type="entry name" value="RING/U-box"/>
    <property type="match status" value="1"/>
</dbReference>
<dbReference type="InterPro" id="IPR003613">
    <property type="entry name" value="Ubox_domain"/>
</dbReference>
<keyword evidence="6" id="KW-0808">Transferase</keyword>
<name>A0ABR1C4T5_NECAM</name>
<feature type="region of interest" description="Disordered" evidence="9">
    <location>
        <begin position="11"/>
        <end position="30"/>
    </location>
</feature>
<comment type="similarity">
    <text evidence="4">Belongs to the ubiquitin conjugation factor E4 family.</text>
</comment>
<protein>
    <recommendedName>
        <fullName evidence="10">U-box domain-containing protein</fullName>
    </recommendedName>
</protein>
<evidence type="ECO:0000256" key="7">
    <source>
        <dbReference type="ARBA" id="ARBA00022786"/>
    </source>
</evidence>
<comment type="caution">
    <text evidence="11">The sequence shown here is derived from an EMBL/GenBank/DDBJ whole genome shotgun (WGS) entry which is preliminary data.</text>
</comment>
<evidence type="ECO:0000256" key="6">
    <source>
        <dbReference type="ARBA" id="ARBA00022679"/>
    </source>
</evidence>
<dbReference type="PANTHER" id="PTHR13931:SF2">
    <property type="entry name" value="UBIQUITIN CONJUGATION FACTOR E4 B"/>
    <property type="match status" value="1"/>
</dbReference>
<reference evidence="11 12" key="1">
    <citation type="submission" date="2023-08" db="EMBL/GenBank/DDBJ databases">
        <title>A Necator americanus chromosomal reference genome.</title>
        <authorList>
            <person name="Ilik V."/>
            <person name="Petrzelkova K.J."/>
            <person name="Pardy F."/>
            <person name="Fuh T."/>
            <person name="Niatou-Singa F.S."/>
            <person name="Gouil Q."/>
            <person name="Baker L."/>
            <person name="Ritchie M.E."/>
            <person name="Jex A.R."/>
            <person name="Gazzola D."/>
            <person name="Li H."/>
            <person name="Toshio Fujiwara R."/>
            <person name="Zhan B."/>
            <person name="Aroian R.V."/>
            <person name="Pafco B."/>
            <person name="Schwarz E.M."/>
        </authorList>
    </citation>
    <scope>NUCLEOTIDE SEQUENCE [LARGE SCALE GENOMIC DNA]</scope>
    <source>
        <strain evidence="11 12">Aroian</strain>
        <tissue evidence="11">Whole animal</tissue>
    </source>
</reference>
<dbReference type="EMBL" id="JAVFWL010000002">
    <property type="protein sequence ID" value="KAK6733543.1"/>
    <property type="molecule type" value="Genomic_DNA"/>
</dbReference>
<comment type="subcellular location">
    <subcellularLocation>
        <location evidence="2">Cytoplasm</location>
    </subcellularLocation>
    <subcellularLocation>
        <location evidence="1">Nucleus</location>
    </subcellularLocation>
</comment>
<dbReference type="Pfam" id="PF04564">
    <property type="entry name" value="U-box"/>
    <property type="match status" value="1"/>
</dbReference>
<keyword evidence="5" id="KW-0963">Cytoplasm</keyword>
<dbReference type="Pfam" id="PF10408">
    <property type="entry name" value="Ufd2P_core"/>
    <property type="match status" value="1"/>
</dbReference>
<dbReference type="InterPro" id="IPR045132">
    <property type="entry name" value="UBE4"/>
</dbReference>
<evidence type="ECO:0000256" key="4">
    <source>
        <dbReference type="ARBA" id="ARBA00007434"/>
    </source>
</evidence>
<dbReference type="PROSITE" id="PS51698">
    <property type="entry name" value="U_BOX"/>
    <property type="match status" value="1"/>
</dbReference>
<proteinExistence type="inferred from homology"/>
<dbReference type="CDD" id="cd16658">
    <property type="entry name" value="RING-Ubox_UBE4B"/>
    <property type="match status" value="1"/>
</dbReference>
<keyword evidence="8" id="KW-0539">Nucleus</keyword>
<comment type="pathway">
    <text evidence="3">Protein modification; protein ubiquitination.</text>
</comment>
<dbReference type="Gene3D" id="3.30.40.10">
    <property type="entry name" value="Zinc/RING finger domain, C3HC4 (zinc finger)"/>
    <property type="match status" value="1"/>
</dbReference>
<evidence type="ECO:0000256" key="8">
    <source>
        <dbReference type="ARBA" id="ARBA00023242"/>
    </source>
</evidence>
<feature type="domain" description="U-box" evidence="10">
    <location>
        <begin position="962"/>
        <end position="1035"/>
    </location>
</feature>
<gene>
    <name evidence="11" type="primary">Necator_chrII.g5142</name>
    <name evidence="11" type="ORF">RB195_017350</name>
</gene>
<evidence type="ECO:0000256" key="1">
    <source>
        <dbReference type="ARBA" id="ARBA00004123"/>
    </source>
</evidence>